<keyword evidence="7" id="KW-0443">Lipid metabolism</keyword>
<comment type="similarity">
    <text evidence="3">Belongs to the wax synthase family.</text>
</comment>
<dbReference type="InterPro" id="IPR044851">
    <property type="entry name" value="Wax_synthase"/>
</dbReference>
<dbReference type="AlphaFoldDB" id="A0AAV6XZI9"/>
<dbReference type="Proteomes" id="UP000826271">
    <property type="component" value="Unassembled WGS sequence"/>
</dbReference>
<evidence type="ECO:0000256" key="8">
    <source>
        <dbReference type="ARBA" id="ARBA00023136"/>
    </source>
</evidence>
<protein>
    <recommendedName>
        <fullName evidence="11">Wax synthase domain-containing protein</fullName>
    </recommendedName>
</protein>
<evidence type="ECO:0000256" key="7">
    <source>
        <dbReference type="ARBA" id="ARBA00023098"/>
    </source>
</evidence>
<comment type="caution">
    <text evidence="12">The sequence shown here is derived from an EMBL/GenBank/DDBJ whole genome shotgun (WGS) entry which is preliminary data.</text>
</comment>
<evidence type="ECO:0000256" key="1">
    <source>
        <dbReference type="ARBA" id="ARBA00004141"/>
    </source>
</evidence>
<dbReference type="GO" id="GO:0008374">
    <property type="term" value="F:O-acyltransferase activity"/>
    <property type="evidence" value="ECO:0007669"/>
    <property type="project" value="InterPro"/>
</dbReference>
<evidence type="ECO:0000256" key="2">
    <source>
        <dbReference type="ARBA" id="ARBA00005179"/>
    </source>
</evidence>
<keyword evidence="4" id="KW-0808">Transferase</keyword>
<name>A0AAV6XZI9_9LAMI</name>
<sequence length="350" mass="39530">MEGEIKNLAGVWLAVIASLCYCHLISARLPKGKWRLISIIPIIYVFAILPLYLTSAFFTAVIAFFITWLANFKLLLFAFDQRPLSSNPPKSLPIFVAMAALPLKLKPKTEAPTPKRPKKLLPLYLATEIPISAILISLVYDYKQYIHPHLLMAVYCCLTFLLIEILVQLSSLLVRALTLGLELEPPSDEPYLSTSLQEFWGRRWNLTVTSTLRETVYKPVRSAATAALGRHSAALVGVVAAFLVSGLMHELLFWYVTKATPSWEMTMFFVVHGVCVVVEFELKKKRRLPWYLSGPLTVGFVAATSFWLFFPPLMRNGADAMVLQEFRSVGELVKEKIMEIWLRIIGHKSA</sequence>
<dbReference type="Pfam" id="PF13813">
    <property type="entry name" value="MBOAT_2"/>
    <property type="match status" value="1"/>
</dbReference>
<organism evidence="12 13">
    <name type="scientific">Buddleja alternifolia</name>
    <dbReference type="NCBI Taxonomy" id="168488"/>
    <lineage>
        <taxon>Eukaryota</taxon>
        <taxon>Viridiplantae</taxon>
        <taxon>Streptophyta</taxon>
        <taxon>Embryophyta</taxon>
        <taxon>Tracheophyta</taxon>
        <taxon>Spermatophyta</taxon>
        <taxon>Magnoliopsida</taxon>
        <taxon>eudicotyledons</taxon>
        <taxon>Gunneridae</taxon>
        <taxon>Pentapetalae</taxon>
        <taxon>asterids</taxon>
        <taxon>lamiids</taxon>
        <taxon>Lamiales</taxon>
        <taxon>Scrophulariaceae</taxon>
        <taxon>Buddlejeae</taxon>
        <taxon>Buddleja</taxon>
    </lineage>
</organism>
<dbReference type="PIRSF" id="PIRSF037006">
    <property type="entry name" value="Wax_synthase"/>
    <property type="match status" value="1"/>
</dbReference>
<feature type="transmembrane region" description="Helical" evidence="10">
    <location>
        <begin position="146"/>
        <end position="167"/>
    </location>
</feature>
<dbReference type="InterPro" id="IPR032805">
    <property type="entry name" value="Wax_synthase_dom"/>
</dbReference>
<evidence type="ECO:0000256" key="4">
    <source>
        <dbReference type="ARBA" id="ARBA00022679"/>
    </source>
</evidence>
<feature type="transmembrane region" description="Helical" evidence="10">
    <location>
        <begin position="119"/>
        <end position="140"/>
    </location>
</feature>
<feature type="transmembrane region" description="Helical" evidence="10">
    <location>
        <begin position="233"/>
        <end position="256"/>
    </location>
</feature>
<evidence type="ECO:0000256" key="6">
    <source>
        <dbReference type="ARBA" id="ARBA00022989"/>
    </source>
</evidence>
<comment type="pathway">
    <text evidence="2">Secondary metabolite biosynthesis.</text>
</comment>
<keyword evidence="9" id="KW-0012">Acyltransferase</keyword>
<feature type="transmembrane region" description="Helical" evidence="10">
    <location>
        <begin position="262"/>
        <end position="278"/>
    </location>
</feature>
<evidence type="ECO:0000313" key="12">
    <source>
        <dbReference type="EMBL" id="KAG8386067.1"/>
    </source>
</evidence>
<dbReference type="PANTHER" id="PTHR31595:SF57">
    <property type="entry name" value="OS04G0481900 PROTEIN"/>
    <property type="match status" value="1"/>
</dbReference>
<proteinExistence type="inferred from homology"/>
<feature type="transmembrane region" description="Helical" evidence="10">
    <location>
        <begin position="290"/>
        <end position="310"/>
    </location>
</feature>
<evidence type="ECO:0000256" key="5">
    <source>
        <dbReference type="ARBA" id="ARBA00022692"/>
    </source>
</evidence>
<feature type="transmembrane region" description="Helical" evidence="10">
    <location>
        <begin position="42"/>
        <end position="70"/>
    </location>
</feature>
<dbReference type="InterPro" id="IPR017088">
    <property type="entry name" value="Wax_synthase_Magnoliopsida"/>
</dbReference>
<evidence type="ECO:0000313" key="13">
    <source>
        <dbReference type="Proteomes" id="UP000826271"/>
    </source>
</evidence>
<comment type="subcellular location">
    <subcellularLocation>
        <location evidence="1">Membrane</location>
        <topology evidence="1">Multi-pass membrane protein</topology>
    </subcellularLocation>
</comment>
<evidence type="ECO:0000259" key="11">
    <source>
        <dbReference type="Pfam" id="PF13813"/>
    </source>
</evidence>
<feature type="domain" description="Wax synthase" evidence="11">
    <location>
        <begin position="187"/>
        <end position="269"/>
    </location>
</feature>
<keyword evidence="13" id="KW-1185">Reference proteome</keyword>
<reference evidence="12" key="1">
    <citation type="submission" date="2019-10" db="EMBL/GenBank/DDBJ databases">
        <authorList>
            <person name="Zhang R."/>
            <person name="Pan Y."/>
            <person name="Wang J."/>
            <person name="Ma R."/>
            <person name="Yu S."/>
        </authorList>
    </citation>
    <scope>NUCLEOTIDE SEQUENCE</scope>
    <source>
        <strain evidence="12">LA-IB0</strain>
        <tissue evidence="12">Leaf</tissue>
    </source>
</reference>
<evidence type="ECO:0000256" key="3">
    <source>
        <dbReference type="ARBA" id="ARBA00007282"/>
    </source>
</evidence>
<dbReference type="EMBL" id="WHWC01000003">
    <property type="protein sequence ID" value="KAG8386067.1"/>
    <property type="molecule type" value="Genomic_DNA"/>
</dbReference>
<feature type="transmembrane region" description="Helical" evidence="10">
    <location>
        <begin position="12"/>
        <end position="30"/>
    </location>
</feature>
<dbReference type="PANTHER" id="PTHR31595">
    <property type="entry name" value="LONG-CHAIN-ALCOHOL O-FATTY-ACYLTRANSFERASE 3-RELATED"/>
    <property type="match status" value="1"/>
</dbReference>
<keyword evidence="6 10" id="KW-1133">Transmembrane helix</keyword>
<accession>A0AAV6XZI9</accession>
<dbReference type="GO" id="GO:0006629">
    <property type="term" value="P:lipid metabolic process"/>
    <property type="evidence" value="ECO:0007669"/>
    <property type="project" value="UniProtKB-KW"/>
</dbReference>
<dbReference type="GO" id="GO:0016020">
    <property type="term" value="C:membrane"/>
    <property type="evidence" value="ECO:0007669"/>
    <property type="project" value="UniProtKB-SubCell"/>
</dbReference>
<gene>
    <name evidence="12" type="ORF">BUALT_Bualt03G0110400</name>
</gene>
<evidence type="ECO:0000256" key="10">
    <source>
        <dbReference type="SAM" id="Phobius"/>
    </source>
</evidence>
<keyword evidence="8 10" id="KW-0472">Membrane</keyword>
<keyword evidence="5 10" id="KW-0812">Transmembrane</keyword>
<evidence type="ECO:0000256" key="9">
    <source>
        <dbReference type="ARBA" id="ARBA00023315"/>
    </source>
</evidence>